<sequence length="608" mass="68613">MTDQGRKILVCVAWPYANGEKHIGQIAGAYLPPDIFARYQRMAGNDVLMVSGSDTHGTPITLQAEREGLEAAEVVDKYHELFVEGCMAMGLTFDLYTHTDTQNHWDVTQQVFRRHMANEYIYKEVQKQWYDPEAGRFLADRYVEGTCPFCGFTEARGDQCDNCGRLYDALELTNTRSKLSGSTALEVQETEHFFLDLGALNEPLLDWIGSGKEHWRNNVLNFTQGQLNLKELRGRAITRDIDWGIDIPVEGYESKCIYVWYDAVQGYLSAAIEWAALSGGQWREWWDRDLSPDARHYYFIGKDNIPFHTQIWPGMIMAYNDETGAENEQEDISGLSATAEPMKKARLHLPYDVPANEYLNFGGAQFSTSRGNVIGFNTVLEEFQADAWRYTLTAMAPESADTEFTWPDFVELVNNELVANWGNLVNRAVGFAFRRFDGAVPHAGEMDATDGALLEEIRGGFDSVGALYEAVRLKAALQEARRLSQRVNQYLNEKEPWRTVKTDPQTAATTVYVTLQAIDWLKLLWAPILPHSSERLHQYLGYTEPLFGQLDTTAVEDDRGSHLVLRYDHGKASGAWQAQTLAAGQLLRKPAPLFAKLDPAVVLGEEDG</sequence>
<dbReference type="SUPFAM" id="SSF47323">
    <property type="entry name" value="Anticodon-binding domain of a subclass of class I aminoacyl-tRNA synthetases"/>
    <property type="match status" value="1"/>
</dbReference>
<dbReference type="InterPro" id="IPR029038">
    <property type="entry name" value="MetRS_Zn"/>
</dbReference>
<dbReference type="GO" id="GO:0005524">
    <property type="term" value="F:ATP binding"/>
    <property type="evidence" value="ECO:0007669"/>
    <property type="project" value="UniProtKB-UniRule"/>
</dbReference>
<reference evidence="13" key="1">
    <citation type="submission" date="2019-09" db="EMBL/GenBank/DDBJ databases">
        <title>Characterisation of the sponge microbiome using genome-centric metagenomics.</title>
        <authorList>
            <person name="Engelberts J.P."/>
            <person name="Robbins S.J."/>
            <person name="De Goeij J.M."/>
            <person name="Aranda M."/>
            <person name="Bell S.C."/>
            <person name="Webster N.S."/>
        </authorList>
    </citation>
    <scope>NUCLEOTIDE SEQUENCE</scope>
    <source>
        <strain evidence="13">SB0664_bin_27</strain>
    </source>
</reference>
<dbReference type="InterPro" id="IPR009080">
    <property type="entry name" value="tRNAsynth_Ia_anticodon-bd"/>
</dbReference>
<feature type="binding site" evidence="10">
    <location>
        <position position="368"/>
    </location>
    <ligand>
        <name>ATP</name>
        <dbReference type="ChEBI" id="CHEBI:30616"/>
    </ligand>
</feature>
<accession>A0A6B0YQQ4</accession>
<dbReference type="PRINTS" id="PR01041">
    <property type="entry name" value="TRNASYNTHMET"/>
</dbReference>
<dbReference type="InterPro" id="IPR033911">
    <property type="entry name" value="MetRS_core"/>
</dbReference>
<feature type="binding site" evidence="10">
    <location>
        <position position="163"/>
    </location>
    <ligand>
        <name>Zn(2+)</name>
        <dbReference type="ChEBI" id="CHEBI:29105"/>
    </ligand>
</feature>
<comment type="similarity">
    <text evidence="2 10">Belongs to the class-I aminoacyl-tRNA synthetase family. MetG type 1 subfamily.</text>
</comment>
<feature type="domain" description="Methionyl-tRNA synthetase anticodon-binding" evidence="12">
    <location>
        <begin position="440"/>
        <end position="544"/>
    </location>
</feature>
<evidence type="ECO:0000256" key="8">
    <source>
        <dbReference type="ARBA" id="ARBA00023146"/>
    </source>
</evidence>
<comment type="subcellular location">
    <subcellularLocation>
        <location evidence="1 10">Cytoplasm</location>
    </subcellularLocation>
</comment>
<comment type="subunit">
    <text evidence="10">Monomer.</text>
</comment>
<dbReference type="InterPro" id="IPR015413">
    <property type="entry name" value="Methionyl/Leucyl_tRNA_Synth"/>
</dbReference>
<evidence type="ECO:0000256" key="6">
    <source>
        <dbReference type="ARBA" id="ARBA00022840"/>
    </source>
</evidence>
<evidence type="ECO:0000313" key="13">
    <source>
        <dbReference type="EMBL" id="MXY92531.1"/>
    </source>
</evidence>
<gene>
    <name evidence="10" type="primary">metG</name>
    <name evidence="13" type="ORF">F4Y42_03685</name>
</gene>
<feature type="binding site" evidence="10">
    <location>
        <position position="150"/>
    </location>
    <ligand>
        <name>Zn(2+)</name>
        <dbReference type="ChEBI" id="CHEBI:29105"/>
    </ligand>
</feature>
<dbReference type="EC" id="6.1.1.10" evidence="10"/>
<dbReference type="InterPro" id="IPR023458">
    <property type="entry name" value="Met-tRNA_ligase_1"/>
</dbReference>
<keyword evidence="10" id="KW-0479">Metal-binding</keyword>
<dbReference type="SUPFAM" id="SSF52374">
    <property type="entry name" value="Nucleotidylyl transferase"/>
    <property type="match status" value="1"/>
</dbReference>
<dbReference type="Pfam" id="PF19303">
    <property type="entry name" value="Anticodon_3"/>
    <property type="match status" value="1"/>
</dbReference>
<evidence type="ECO:0000256" key="2">
    <source>
        <dbReference type="ARBA" id="ARBA00008258"/>
    </source>
</evidence>
<dbReference type="Pfam" id="PF09334">
    <property type="entry name" value="tRNA-synt_1g"/>
    <property type="match status" value="1"/>
</dbReference>
<name>A0A6B0YQQ4_9CHLR</name>
<evidence type="ECO:0000256" key="10">
    <source>
        <dbReference type="HAMAP-Rule" id="MF_00098"/>
    </source>
</evidence>
<dbReference type="CDD" id="cd07957">
    <property type="entry name" value="Anticodon_Ia_Met"/>
    <property type="match status" value="1"/>
</dbReference>
<protein>
    <recommendedName>
        <fullName evidence="10">Methionine--tRNA ligase</fullName>
        <ecNumber evidence="10">6.1.1.10</ecNumber>
    </recommendedName>
    <alternativeName>
        <fullName evidence="10">Methionyl-tRNA synthetase</fullName>
        <shortName evidence="10">MetRS</shortName>
    </alternativeName>
</protein>
<organism evidence="13">
    <name type="scientific">Caldilineaceae bacterium SB0664_bin_27</name>
    <dbReference type="NCBI Taxonomy" id="2605260"/>
    <lineage>
        <taxon>Bacteria</taxon>
        <taxon>Bacillati</taxon>
        <taxon>Chloroflexota</taxon>
        <taxon>Caldilineae</taxon>
        <taxon>Caldilineales</taxon>
        <taxon>Caldilineaceae</taxon>
    </lineage>
</organism>
<comment type="cofactor">
    <cofactor evidence="10">
        <name>Zn(2+)</name>
        <dbReference type="ChEBI" id="CHEBI:29105"/>
    </cofactor>
    <text evidence="10">Binds 1 zinc ion per subunit.</text>
</comment>
<dbReference type="PANTHER" id="PTHR45765">
    <property type="entry name" value="METHIONINE--TRNA LIGASE"/>
    <property type="match status" value="1"/>
</dbReference>
<keyword evidence="5 10" id="KW-0547">Nucleotide-binding</keyword>
<keyword evidence="7 10" id="KW-0648">Protein biosynthesis</keyword>
<evidence type="ECO:0000259" key="11">
    <source>
        <dbReference type="Pfam" id="PF09334"/>
    </source>
</evidence>
<keyword evidence="6 10" id="KW-0067">ATP-binding</keyword>
<dbReference type="InterPro" id="IPR014729">
    <property type="entry name" value="Rossmann-like_a/b/a_fold"/>
</dbReference>
<dbReference type="GO" id="GO:0004825">
    <property type="term" value="F:methionine-tRNA ligase activity"/>
    <property type="evidence" value="ECO:0007669"/>
    <property type="project" value="UniProtKB-UniRule"/>
</dbReference>
<evidence type="ECO:0000256" key="5">
    <source>
        <dbReference type="ARBA" id="ARBA00022741"/>
    </source>
</evidence>
<comment type="caution">
    <text evidence="10">Lacks conserved residue(s) required for the propagation of feature annotation.</text>
</comment>
<comment type="caution">
    <text evidence="13">The sequence shown here is derived from an EMBL/GenBank/DDBJ whole genome shotgun (WGS) entry which is preliminary data.</text>
</comment>
<evidence type="ECO:0000256" key="1">
    <source>
        <dbReference type="ARBA" id="ARBA00004496"/>
    </source>
</evidence>
<evidence type="ECO:0000256" key="7">
    <source>
        <dbReference type="ARBA" id="ARBA00022917"/>
    </source>
</evidence>
<feature type="domain" description="Methionyl/Leucyl tRNA synthetase" evidence="11">
    <location>
        <begin position="8"/>
        <end position="428"/>
    </location>
</feature>
<dbReference type="InterPro" id="IPR041872">
    <property type="entry name" value="Anticodon_Met"/>
</dbReference>
<dbReference type="GO" id="GO:0005829">
    <property type="term" value="C:cytosol"/>
    <property type="evidence" value="ECO:0007669"/>
    <property type="project" value="TreeGrafter"/>
</dbReference>
<comment type="catalytic activity">
    <reaction evidence="9 10">
        <text>tRNA(Met) + L-methionine + ATP = L-methionyl-tRNA(Met) + AMP + diphosphate</text>
        <dbReference type="Rhea" id="RHEA:13481"/>
        <dbReference type="Rhea" id="RHEA-COMP:9667"/>
        <dbReference type="Rhea" id="RHEA-COMP:9698"/>
        <dbReference type="ChEBI" id="CHEBI:30616"/>
        <dbReference type="ChEBI" id="CHEBI:33019"/>
        <dbReference type="ChEBI" id="CHEBI:57844"/>
        <dbReference type="ChEBI" id="CHEBI:78442"/>
        <dbReference type="ChEBI" id="CHEBI:78530"/>
        <dbReference type="ChEBI" id="CHEBI:456215"/>
        <dbReference type="EC" id="6.1.1.10"/>
    </reaction>
</comment>
<keyword evidence="4 10" id="KW-0436">Ligase</keyword>
<dbReference type="AlphaFoldDB" id="A0A6B0YQQ4"/>
<dbReference type="GO" id="GO:0006431">
    <property type="term" value="P:methionyl-tRNA aminoacylation"/>
    <property type="evidence" value="ECO:0007669"/>
    <property type="project" value="UniProtKB-UniRule"/>
</dbReference>
<dbReference type="Gene3D" id="1.10.730.10">
    <property type="entry name" value="Isoleucyl-tRNA Synthetase, Domain 1"/>
    <property type="match status" value="1"/>
</dbReference>
<comment type="function">
    <text evidence="10">Is required not only for elongation of protein synthesis but also for the initiation of all mRNA translation through initiator tRNA(fMet) aminoacylation.</text>
</comment>
<dbReference type="Gene3D" id="2.20.28.20">
    <property type="entry name" value="Methionyl-tRNA synthetase, Zn-domain"/>
    <property type="match status" value="1"/>
</dbReference>
<proteinExistence type="inferred from homology"/>
<dbReference type="FunFam" id="2.20.28.20:FF:000001">
    <property type="entry name" value="Methionine--tRNA ligase"/>
    <property type="match status" value="1"/>
</dbReference>
<evidence type="ECO:0000259" key="12">
    <source>
        <dbReference type="Pfam" id="PF19303"/>
    </source>
</evidence>
<dbReference type="HAMAP" id="MF_00098">
    <property type="entry name" value="Met_tRNA_synth_type1"/>
    <property type="match status" value="1"/>
</dbReference>
<keyword evidence="8 10" id="KW-0030">Aminoacyl-tRNA synthetase</keyword>
<evidence type="ECO:0000256" key="9">
    <source>
        <dbReference type="ARBA" id="ARBA00047364"/>
    </source>
</evidence>
<keyword evidence="3 10" id="KW-0963">Cytoplasm</keyword>
<keyword evidence="10" id="KW-0862">Zinc</keyword>
<dbReference type="PANTHER" id="PTHR45765:SF1">
    <property type="entry name" value="METHIONINE--TRNA LIGASE, CYTOPLASMIC"/>
    <property type="match status" value="1"/>
</dbReference>
<feature type="binding site" evidence="10">
    <location>
        <position position="147"/>
    </location>
    <ligand>
        <name>Zn(2+)</name>
        <dbReference type="ChEBI" id="CHEBI:29105"/>
    </ligand>
</feature>
<evidence type="ECO:0000256" key="3">
    <source>
        <dbReference type="ARBA" id="ARBA00022490"/>
    </source>
</evidence>
<feature type="short sequence motif" description="'KMSKS' region" evidence="10">
    <location>
        <begin position="365"/>
        <end position="369"/>
    </location>
</feature>
<dbReference type="GO" id="GO:0046872">
    <property type="term" value="F:metal ion binding"/>
    <property type="evidence" value="ECO:0007669"/>
    <property type="project" value="UniProtKB-KW"/>
</dbReference>
<feature type="binding site" evidence="10">
    <location>
        <position position="160"/>
    </location>
    <ligand>
        <name>Zn(2+)</name>
        <dbReference type="ChEBI" id="CHEBI:29105"/>
    </ligand>
</feature>
<dbReference type="SUPFAM" id="SSF57770">
    <property type="entry name" value="Methionyl-tRNA synthetase (MetRS), Zn-domain"/>
    <property type="match status" value="1"/>
</dbReference>
<evidence type="ECO:0000256" key="4">
    <source>
        <dbReference type="ARBA" id="ARBA00022598"/>
    </source>
</evidence>
<dbReference type="Gene3D" id="3.40.50.620">
    <property type="entry name" value="HUPs"/>
    <property type="match status" value="1"/>
</dbReference>
<dbReference type="EMBL" id="VXRG01000035">
    <property type="protein sequence ID" value="MXY92531.1"/>
    <property type="molecule type" value="Genomic_DNA"/>
</dbReference>